<dbReference type="PROSITE" id="PS51012">
    <property type="entry name" value="ABC_TM2"/>
    <property type="match status" value="1"/>
</dbReference>
<evidence type="ECO:0000256" key="5">
    <source>
        <dbReference type="ARBA" id="ARBA00023251"/>
    </source>
</evidence>
<dbReference type="InterPro" id="IPR000412">
    <property type="entry name" value="ABC_2_transport"/>
</dbReference>
<dbReference type="InterPro" id="IPR047817">
    <property type="entry name" value="ABC2_TM_bact-type"/>
</dbReference>
<keyword evidence="5" id="KW-0046">Antibiotic resistance</keyword>
<evidence type="ECO:0000256" key="4">
    <source>
        <dbReference type="ARBA" id="ARBA00023136"/>
    </source>
</evidence>
<feature type="transmembrane region" description="Helical" evidence="6">
    <location>
        <begin position="143"/>
        <end position="169"/>
    </location>
</feature>
<dbReference type="PIRSF" id="PIRSF006648">
    <property type="entry name" value="DrrB"/>
    <property type="match status" value="1"/>
</dbReference>
<dbReference type="InterPro" id="IPR051784">
    <property type="entry name" value="Nod_factor_ABC_transporter"/>
</dbReference>
<feature type="transmembrane region" description="Helical" evidence="6">
    <location>
        <begin position="64"/>
        <end position="87"/>
    </location>
</feature>
<dbReference type="PANTHER" id="PTHR43229">
    <property type="entry name" value="NODULATION PROTEIN J"/>
    <property type="match status" value="1"/>
</dbReference>
<feature type="transmembrane region" description="Helical" evidence="6">
    <location>
        <begin position="233"/>
        <end position="252"/>
    </location>
</feature>
<evidence type="ECO:0000259" key="7">
    <source>
        <dbReference type="PROSITE" id="PS51012"/>
    </source>
</evidence>
<dbReference type="PANTHER" id="PTHR43229:SF2">
    <property type="entry name" value="NODULATION PROTEIN J"/>
    <property type="match status" value="1"/>
</dbReference>
<dbReference type="Pfam" id="PF12698">
    <property type="entry name" value="ABC2_membrane_3"/>
    <property type="match status" value="1"/>
</dbReference>
<dbReference type="GO" id="GO:0043190">
    <property type="term" value="C:ATP-binding cassette (ABC) transporter complex"/>
    <property type="evidence" value="ECO:0007669"/>
    <property type="project" value="InterPro"/>
</dbReference>
<protein>
    <submittedName>
        <fullName evidence="8">Transport permease protein</fullName>
    </submittedName>
</protein>
<feature type="transmembrane region" description="Helical" evidence="6">
    <location>
        <begin position="176"/>
        <end position="194"/>
    </location>
</feature>
<dbReference type="Proteomes" id="UP000466445">
    <property type="component" value="Chromosome"/>
</dbReference>
<feature type="transmembrane region" description="Helical" evidence="6">
    <location>
        <begin position="118"/>
        <end position="137"/>
    </location>
</feature>
<evidence type="ECO:0000256" key="3">
    <source>
        <dbReference type="ARBA" id="ARBA00022989"/>
    </source>
</evidence>
<keyword evidence="9" id="KW-1185">Reference proteome</keyword>
<feature type="domain" description="ABC transmembrane type-2" evidence="7">
    <location>
        <begin position="31"/>
        <end position="258"/>
    </location>
</feature>
<evidence type="ECO:0000256" key="1">
    <source>
        <dbReference type="ARBA" id="ARBA00004141"/>
    </source>
</evidence>
<gene>
    <name evidence="8" type="primary">drrC</name>
    <name evidence="8" type="ORF">MSAR_29310</name>
</gene>
<accession>A0A7I7SUR9</accession>
<comment type="subcellular location">
    <subcellularLocation>
        <location evidence="1">Membrane</location>
        <topology evidence="1">Multi-pass membrane protein</topology>
    </subcellularLocation>
</comment>
<organism evidence="8 9">
    <name type="scientific">Mycolicibacterium sarraceniae</name>
    <dbReference type="NCBI Taxonomy" id="1534348"/>
    <lineage>
        <taxon>Bacteria</taxon>
        <taxon>Bacillati</taxon>
        <taxon>Actinomycetota</taxon>
        <taxon>Actinomycetes</taxon>
        <taxon>Mycobacteriales</taxon>
        <taxon>Mycobacteriaceae</taxon>
        <taxon>Mycolicibacterium</taxon>
    </lineage>
</organism>
<evidence type="ECO:0000256" key="2">
    <source>
        <dbReference type="ARBA" id="ARBA00022692"/>
    </source>
</evidence>
<proteinExistence type="predicted"/>
<dbReference type="RefSeq" id="WP_170310450.1">
    <property type="nucleotide sequence ID" value="NZ_AP022595.1"/>
</dbReference>
<dbReference type="AlphaFoldDB" id="A0A7I7SUR9"/>
<evidence type="ECO:0000256" key="6">
    <source>
        <dbReference type="SAM" id="Phobius"/>
    </source>
</evidence>
<dbReference type="EMBL" id="AP022595">
    <property type="protein sequence ID" value="BBY59795.1"/>
    <property type="molecule type" value="Genomic_DNA"/>
</dbReference>
<evidence type="ECO:0000313" key="8">
    <source>
        <dbReference type="EMBL" id="BBY59795.1"/>
    </source>
</evidence>
<keyword evidence="4 6" id="KW-0472">Membrane</keyword>
<feature type="transmembrane region" description="Helical" evidence="6">
    <location>
        <begin position="36"/>
        <end position="58"/>
    </location>
</feature>
<evidence type="ECO:0000313" key="9">
    <source>
        <dbReference type="Proteomes" id="UP000466445"/>
    </source>
</evidence>
<keyword evidence="2 6" id="KW-0812">Transmembrane</keyword>
<dbReference type="KEGG" id="msar:MSAR_29310"/>
<sequence>MTADVPLRSSLVVESLVFARQLLTQWRRSPTVPMQALLFPTFLLITYYLLVGKSILQITGTDSLAGLVPTCAIAGAFSGALAAGLSLPTQRKSGLLSRLWVQPVHRASALIGRLLAEAVRTLLGTIVITGVGIGLGLRFKGSWLAVIPFMLVPVLVVLVFSMAVTAIAVRSEQGATLIWLGLPAISAVFASSGSPPVESLPSWTWPLLELQPMAPTVESMRALAQGRPALEPFLMTVGWGLVLAAIIGPLAVRRYRAAAEYGR</sequence>
<dbReference type="InterPro" id="IPR013525">
    <property type="entry name" value="ABC2_TM"/>
</dbReference>
<keyword evidence="3 6" id="KW-1133">Transmembrane helix</keyword>
<name>A0A7I7SUR9_9MYCO</name>
<dbReference type="GO" id="GO:0046677">
    <property type="term" value="P:response to antibiotic"/>
    <property type="evidence" value="ECO:0007669"/>
    <property type="project" value="UniProtKB-KW"/>
</dbReference>
<reference evidence="8 9" key="1">
    <citation type="journal article" date="2019" name="Emerg. Microbes Infect.">
        <title>Comprehensive subspecies identification of 175 nontuberculous mycobacteria species based on 7547 genomic profiles.</title>
        <authorList>
            <person name="Matsumoto Y."/>
            <person name="Kinjo T."/>
            <person name="Motooka D."/>
            <person name="Nabeya D."/>
            <person name="Jung N."/>
            <person name="Uechi K."/>
            <person name="Horii T."/>
            <person name="Iida T."/>
            <person name="Fujita J."/>
            <person name="Nakamura S."/>
        </authorList>
    </citation>
    <scope>NUCLEOTIDE SEQUENCE [LARGE SCALE GENOMIC DNA]</scope>
    <source>
        <strain evidence="8 9">JCM 30395</strain>
    </source>
</reference>
<dbReference type="GO" id="GO:0140359">
    <property type="term" value="F:ABC-type transporter activity"/>
    <property type="evidence" value="ECO:0007669"/>
    <property type="project" value="InterPro"/>
</dbReference>